<dbReference type="AlphaFoldDB" id="F5L3J9"/>
<protein>
    <submittedName>
        <fullName evidence="2">Uncharacterized protein</fullName>
    </submittedName>
</protein>
<dbReference type="Proteomes" id="UP000010716">
    <property type="component" value="Unassembled WGS sequence"/>
</dbReference>
<keyword evidence="1" id="KW-0472">Membrane</keyword>
<feature type="transmembrane region" description="Helical" evidence="1">
    <location>
        <begin position="53"/>
        <end position="70"/>
    </location>
</feature>
<reference evidence="2 3" key="1">
    <citation type="journal article" date="2011" name="J. Bacteriol.">
        <title>Draft genome sequence of the thermoalkaliphilic Caldalkalibacillus thermarum strain TA2.A1.</title>
        <authorList>
            <person name="Kalamorz F."/>
            <person name="Keis S."/>
            <person name="McMillan D.G."/>
            <person name="Olsson K."/>
            <person name="Stanton J.A."/>
            <person name="Stockwell P."/>
            <person name="Black M.A."/>
            <person name="Klingeman D.M."/>
            <person name="Land M.L."/>
            <person name="Han C.S."/>
            <person name="Martin S.L."/>
            <person name="Becher S.A."/>
            <person name="Peddie C.J."/>
            <person name="Morgan H.W."/>
            <person name="Matthies D."/>
            <person name="Preiss L."/>
            <person name="Meier T."/>
            <person name="Brown S.D."/>
            <person name="Cook G.M."/>
        </authorList>
    </citation>
    <scope>NUCLEOTIDE SEQUENCE [LARGE SCALE GENOMIC DNA]</scope>
    <source>
        <strain evidence="2 3">TA2.A1</strain>
    </source>
</reference>
<accession>F5L3J9</accession>
<proteinExistence type="predicted"/>
<comment type="caution">
    <text evidence="2">The sequence shown here is derived from an EMBL/GenBank/DDBJ whole genome shotgun (WGS) entry which is preliminary data.</text>
</comment>
<gene>
    <name evidence="2" type="ORF">CathTA2_0358</name>
</gene>
<dbReference type="eggNOG" id="ENOG5033CJ7">
    <property type="taxonomic scope" value="Bacteria"/>
</dbReference>
<dbReference type="EMBL" id="AFCE01000049">
    <property type="protein sequence ID" value="EGL84075.1"/>
    <property type="molecule type" value="Genomic_DNA"/>
</dbReference>
<organism evidence="2 3">
    <name type="scientific">Caldalkalibacillus thermarum (strain TA2.A1)</name>
    <dbReference type="NCBI Taxonomy" id="986075"/>
    <lineage>
        <taxon>Bacteria</taxon>
        <taxon>Bacillati</taxon>
        <taxon>Bacillota</taxon>
        <taxon>Bacilli</taxon>
        <taxon>Bacillales</taxon>
        <taxon>Bacillaceae</taxon>
        <taxon>Caldalkalibacillus</taxon>
    </lineage>
</organism>
<keyword evidence="1" id="KW-1133">Transmembrane helix</keyword>
<keyword evidence="1" id="KW-0812">Transmembrane</keyword>
<sequence>MLRTFRFWLTLGAVLVCLFNYFGFDRDNLLFFFVSIPAWVIEMYREVYTVNPLFVYALTIGFYFLLGYSIDRLLAKRNREQAA</sequence>
<name>F5L3J9_CALTT</name>
<evidence type="ECO:0000313" key="3">
    <source>
        <dbReference type="Proteomes" id="UP000010716"/>
    </source>
</evidence>
<evidence type="ECO:0000313" key="2">
    <source>
        <dbReference type="EMBL" id="EGL84075.1"/>
    </source>
</evidence>
<evidence type="ECO:0000256" key="1">
    <source>
        <dbReference type="SAM" id="Phobius"/>
    </source>
</evidence>
<feature type="transmembrane region" description="Helical" evidence="1">
    <location>
        <begin position="7"/>
        <end position="24"/>
    </location>
</feature>